<name>A0A508X2W3_9HYPH</name>
<accession>A0A508X2W3</accession>
<reference evidence="2 3" key="1">
    <citation type="submission" date="2019-06" db="EMBL/GenBank/DDBJ databases">
        <authorList>
            <person name="Le Quere A."/>
            <person name="Colella S."/>
        </authorList>
    </citation>
    <scope>NUCLEOTIDE SEQUENCE [LARGE SCALE GENOMIC DNA]</scope>
    <source>
        <strain evidence="2">EmedicaeMD41</strain>
    </source>
</reference>
<organism evidence="2 3">
    <name type="scientific">Sinorhizobium medicae</name>
    <dbReference type="NCBI Taxonomy" id="110321"/>
    <lineage>
        <taxon>Bacteria</taxon>
        <taxon>Pseudomonadati</taxon>
        <taxon>Pseudomonadota</taxon>
        <taxon>Alphaproteobacteria</taxon>
        <taxon>Hyphomicrobiales</taxon>
        <taxon>Rhizobiaceae</taxon>
        <taxon>Sinorhizobium/Ensifer group</taxon>
        <taxon>Sinorhizobium</taxon>
    </lineage>
</organism>
<protein>
    <submittedName>
        <fullName evidence="2">Uncharacterized protein</fullName>
    </submittedName>
</protein>
<evidence type="ECO:0000313" key="2">
    <source>
        <dbReference type="EMBL" id="VTZ64182.1"/>
    </source>
</evidence>
<dbReference type="EMBL" id="CABFNB010000125">
    <property type="protein sequence ID" value="VTZ64182.1"/>
    <property type="molecule type" value="Genomic_DNA"/>
</dbReference>
<dbReference type="Gene3D" id="3.30.2020.40">
    <property type="entry name" value="Uncharacterised protein PF10387, DUF2442"/>
    <property type="match status" value="1"/>
</dbReference>
<gene>
    <name evidence="2" type="ORF">EMEDMD4_570063</name>
</gene>
<dbReference type="Proteomes" id="UP000507954">
    <property type="component" value="Unassembled WGS sequence"/>
</dbReference>
<dbReference type="AlphaFoldDB" id="A0A508X2W3"/>
<evidence type="ECO:0000313" key="3">
    <source>
        <dbReference type="Proteomes" id="UP000507954"/>
    </source>
</evidence>
<feature type="compositionally biased region" description="Basic residues" evidence="1">
    <location>
        <begin position="68"/>
        <end position="78"/>
    </location>
</feature>
<proteinExistence type="predicted"/>
<evidence type="ECO:0000256" key="1">
    <source>
        <dbReference type="SAM" id="MobiDB-lite"/>
    </source>
</evidence>
<sequence>MALTNGCTFAFPPRLAQGLEEASSDQLAAVEILGHGYGLHGGDWTSISRFRVFYPAYSAPKLTWRGGQGRRHRRRRQQPRVPMVPRAAGRANRPVAS</sequence>
<feature type="region of interest" description="Disordered" evidence="1">
    <location>
        <begin position="64"/>
        <end position="97"/>
    </location>
</feature>